<gene>
    <name evidence="4" type="ORF">A2115_00910</name>
</gene>
<dbReference type="SUPFAM" id="SSF63411">
    <property type="entry name" value="LuxS/MPP-like metallohydrolase"/>
    <property type="match status" value="2"/>
</dbReference>
<dbReference type="STRING" id="1802471.A2115_00910"/>
<dbReference type="InterPro" id="IPR050361">
    <property type="entry name" value="MPP/UQCRC_Complex"/>
</dbReference>
<sequence length="433" mass="50672">MDKKYPFQKFTLPNGLTVLLYKMDSIMSTYAVLYVRVGAIYEKQKERGLSHLTEHLAFLGTDKYPSPTLISQEAEQRGMLYNGGTSQTSTYYSVHLPHNFINYGLEMLHQFVFKPKNTTTNSEKEKEVVISEYQDFWHNPERHFYHKIWRKRFRQKEHPYSFRPMGIPASINKLDISEVKKWRDNFYNPSNMVLSIAGNINTNDLEKRLKETFGKEKSGKIAEEPVFANDDYSGFTSYLQKDPRPQIIFILTFPVFGWRENKRIDRQKLRILNRILGGGQSSRLYERLRRKERLVYRVGSNYSLHSWMGGLEIQGSVPVEKLTITLKNIKEELDKVINLGISKNELIRAKGFLSASIQMQFDNPPTVASFLGSQEFDKEEIWFPDDYIRAGERVTREDIHKMAKNIFDYPRLNLGLLGNVPNKTVREIEKIFH</sequence>
<proteinExistence type="inferred from homology"/>
<comment type="similarity">
    <text evidence="1">Belongs to the peptidase M16 family.</text>
</comment>
<evidence type="ECO:0008006" key="6">
    <source>
        <dbReference type="Google" id="ProtNLM"/>
    </source>
</evidence>
<feature type="domain" description="Peptidase M16 N-terminal" evidence="2">
    <location>
        <begin position="28"/>
        <end position="156"/>
    </location>
</feature>
<organism evidence="4 5">
    <name type="scientific">Candidatus Woesebacteria bacterium GWA1_41_8</name>
    <dbReference type="NCBI Taxonomy" id="1802471"/>
    <lineage>
        <taxon>Bacteria</taxon>
        <taxon>Candidatus Woeseibacteriota</taxon>
    </lineage>
</organism>
<reference evidence="4 5" key="1">
    <citation type="journal article" date="2016" name="Nat. Commun.">
        <title>Thousands of microbial genomes shed light on interconnected biogeochemical processes in an aquifer system.</title>
        <authorList>
            <person name="Anantharaman K."/>
            <person name="Brown C.T."/>
            <person name="Hug L.A."/>
            <person name="Sharon I."/>
            <person name="Castelle C.J."/>
            <person name="Probst A.J."/>
            <person name="Thomas B.C."/>
            <person name="Singh A."/>
            <person name="Wilkins M.J."/>
            <person name="Karaoz U."/>
            <person name="Brodie E.L."/>
            <person name="Williams K.H."/>
            <person name="Hubbard S.S."/>
            <person name="Banfield J.F."/>
        </authorList>
    </citation>
    <scope>NUCLEOTIDE SEQUENCE [LARGE SCALE GENOMIC DNA]</scope>
</reference>
<evidence type="ECO:0000313" key="5">
    <source>
        <dbReference type="Proteomes" id="UP000176198"/>
    </source>
</evidence>
<dbReference type="GO" id="GO:0046872">
    <property type="term" value="F:metal ion binding"/>
    <property type="evidence" value="ECO:0007669"/>
    <property type="project" value="InterPro"/>
</dbReference>
<evidence type="ECO:0000256" key="1">
    <source>
        <dbReference type="ARBA" id="ARBA00007261"/>
    </source>
</evidence>
<dbReference type="PANTHER" id="PTHR11851">
    <property type="entry name" value="METALLOPROTEASE"/>
    <property type="match status" value="1"/>
</dbReference>
<dbReference type="EMBL" id="MGFJ01000020">
    <property type="protein sequence ID" value="OGM02526.1"/>
    <property type="molecule type" value="Genomic_DNA"/>
</dbReference>
<dbReference type="AlphaFoldDB" id="A0A1F7WI77"/>
<dbReference type="InterPro" id="IPR011249">
    <property type="entry name" value="Metalloenz_LuxS/M16"/>
</dbReference>
<evidence type="ECO:0000259" key="3">
    <source>
        <dbReference type="Pfam" id="PF05193"/>
    </source>
</evidence>
<dbReference type="Pfam" id="PF00675">
    <property type="entry name" value="Peptidase_M16"/>
    <property type="match status" value="1"/>
</dbReference>
<protein>
    <recommendedName>
        <fullName evidence="6">Peptidase M16</fullName>
    </recommendedName>
</protein>
<feature type="domain" description="Peptidase M16 C-terminal" evidence="3">
    <location>
        <begin position="174"/>
        <end position="350"/>
    </location>
</feature>
<dbReference type="PANTHER" id="PTHR11851:SF49">
    <property type="entry name" value="MITOCHONDRIAL-PROCESSING PEPTIDASE SUBUNIT ALPHA"/>
    <property type="match status" value="1"/>
</dbReference>
<comment type="caution">
    <text evidence="4">The sequence shown here is derived from an EMBL/GenBank/DDBJ whole genome shotgun (WGS) entry which is preliminary data.</text>
</comment>
<accession>A0A1F7WI77</accession>
<dbReference type="InterPro" id="IPR011765">
    <property type="entry name" value="Pept_M16_N"/>
</dbReference>
<name>A0A1F7WI77_9BACT</name>
<dbReference type="InterPro" id="IPR007863">
    <property type="entry name" value="Peptidase_M16_C"/>
</dbReference>
<dbReference type="Proteomes" id="UP000176198">
    <property type="component" value="Unassembled WGS sequence"/>
</dbReference>
<evidence type="ECO:0000313" key="4">
    <source>
        <dbReference type="EMBL" id="OGM02526.1"/>
    </source>
</evidence>
<dbReference type="Pfam" id="PF05193">
    <property type="entry name" value="Peptidase_M16_C"/>
    <property type="match status" value="1"/>
</dbReference>
<evidence type="ECO:0000259" key="2">
    <source>
        <dbReference type="Pfam" id="PF00675"/>
    </source>
</evidence>
<dbReference type="Gene3D" id="3.30.830.10">
    <property type="entry name" value="Metalloenzyme, LuxS/M16 peptidase-like"/>
    <property type="match status" value="2"/>
</dbReference>